<dbReference type="AlphaFoldDB" id="D2UZU5"/>
<evidence type="ECO:0000256" key="5">
    <source>
        <dbReference type="ARBA" id="ARBA00022827"/>
    </source>
</evidence>
<comment type="similarity">
    <text evidence="2">Belongs to the FAD-dependent glycerol-3-phosphate dehydrogenase family.</text>
</comment>
<evidence type="ECO:0000256" key="2">
    <source>
        <dbReference type="ARBA" id="ARBA00007330"/>
    </source>
</evidence>
<evidence type="ECO:0000256" key="4">
    <source>
        <dbReference type="ARBA" id="ARBA00022630"/>
    </source>
</evidence>
<dbReference type="GO" id="GO:0004368">
    <property type="term" value="F:glycerol-3-phosphate dehydrogenase (quinone) activity"/>
    <property type="evidence" value="ECO:0007669"/>
    <property type="project" value="UniProtKB-EC"/>
</dbReference>
<dbReference type="InParanoid" id="D2UZU5"/>
<accession>D2UZU5</accession>
<dbReference type="RefSeq" id="XP_002682740.1">
    <property type="nucleotide sequence ID" value="XM_002682694.1"/>
</dbReference>
<dbReference type="GeneID" id="8859573"/>
<dbReference type="KEGG" id="ngr:NAEGRDRAFT_29597"/>
<dbReference type="InterPro" id="IPR006076">
    <property type="entry name" value="FAD-dep_OxRdtase"/>
</dbReference>
<dbReference type="EMBL" id="GG738846">
    <property type="protein sequence ID" value="EFC49996.1"/>
    <property type="molecule type" value="Genomic_DNA"/>
</dbReference>
<dbReference type="EC" id="1.1.5.3" evidence="3"/>
<feature type="domain" description="FAD dependent oxidoreductase" evidence="7">
    <location>
        <begin position="55"/>
        <end position="408"/>
    </location>
</feature>
<dbReference type="Pfam" id="PF16901">
    <property type="entry name" value="DAO_C"/>
    <property type="match status" value="1"/>
</dbReference>
<dbReference type="STRING" id="5762.D2UZU5"/>
<sequence length="595" mass="66594">MKNDISEETSNLLTYDRSKLLNSKTRIGENLTDKLVLKTDREENIRKLESQELFDIIVIGGGSVGSSAALDATSRGLKVALIERNDWASGTSSRATKMAHGGVRYLEKAVMNLDWNELMLVYECLRERKHFYQVAPHLSSPLQLLTPCYTLYDSVKMFAGLTLYDFLSGSEARLGNSGWVSKKSALTVWPSLKEKGLYGCMTYYDGVFNDSRVNVSTVLTSNALGAVTVNYLEVIDLLKSTENGEVNGVKVKDRLTGKEFEIKGKCVVNATGAFVDKIRQMDDPTCAPIISPSAGTHIMLNMDKFVKGIGKQLGILVPKTSDGRVLFLVPWEGKLIAGTTDQPTNLDERPSPTSSEIDFILDTMKSCLNVPLSREDISSSWTGIRPLVKPPTNSSEGTKSISREHYIDTSKNSLITVAGGKWTTFRKIGEDTIDMALTVLFKKSPNLAIVMDPLSKTRDIPLIGASKEWENIKQVNNSPSSSISDETWDHLKHFYGDRATEVLELSEKSKLTSKLSEKYPIIEGEVLYQVKNEMALKAHDIIAYRMSLMFIDRNESKNIARRVVDVMGDYYKWNDQRRLKEYQETISYIDECTKN</sequence>
<dbReference type="Gene3D" id="3.30.9.10">
    <property type="entry name" value="D-Amino Acid Oxidase, subunit A, domain 2"/>
    <property type="match status" value="1"/>
</dbReference>
<name>D2UZU5_NAEGR</name>
<dbReference type="InterPro" id="IPR031656">
    <property type="entry name" value="DAO_C"/>
</dbReference>
<evidence type="ECO:0000313" key="9">
    <source>
        <dbReference type="EMBL" id="EFC49996.1"/>
    </source>
</evidence>
<keyword evidence="6" id="KW-0560">Oxidoreductase</keyword>
<dbReference type="GO" id="GO:0005739">
    <property type="term" value="C:mitochondrion"/>
    <property type="evidence" value="ECO:0007669"/>
    <property type="project" value="TreeGrafter"/>
</dbReference>
<protein>
    <recommendedName>
        <fullName evidence="3">glycerol-3-phosphate dehydrogenase</fullName>
        <ecNumber evidence="3">1.1.5.3</ecNumber>
    </recommendedName>
</protein>
<dbReference type="PANTHER" id="PTHR11985">
    <property type="entry name" value="GLYCEROL-3-PHOSPHATE DEHYDROGENASE"/>
    <property type="match status" value="1"/>
</dbReference>
<dbReference type="GO" id="GO:0006072">
    <property type="term" value="P:glycerol-3-phosphate metabolic process"/>
    <property type="evidence" value="ECO:0007669"/>
    <property type="project" value="InterPro"/>
</dbReference>
<evidence type="ECO:0000259" key="8">
    <source>
        <dbReference type="Pfam" id="PF16901"/>
    </source>
</evidence>
<dbReference type="Proteomes" id="UP000006671">
    <property type="component" value="Unassembled WGS sequence"/>
</dbReference>
<comment type="cofactor">
    <cofactor evidence="1">
        <name>FAD</name>
        <dbReference type="ChEBI" id="CHEBI:57692"/>
    </cofactor>
</comment>
<dbReference type="VEuPathDB" id="AmoebaDB:NAEGRDRAFT_29597"/>
<evidence type="ECO:0000256" key="6">
    <source>
        <dbReference type="ARBA" id="ARBA00023002"/>
    </source>
</evidence>
<dbReference type="OrthoDB" id="264015at2759"/>
<reference evidence="9 10" key="1">
    <citation type="journal article" date="2010" name="Cell">
        <title>The genome of Naegleria gruberi illuminates early eukaryotic versatility.</title>
        <authorList>
            <person name="Fritz-Laylin L.K."/>
            <person name="Prochnik S.E."/>
            <person name="Ginger M.L."/>
            <person name="Dacks J.B."/>
            <person name="Carpenter M.L."/>
            <person name="Field M.C."/>
            <person name="Kuo A."/>
            <person name="Paredez A."/>
            <person name="Chapman J."/>
            <person name="Pham J."/>
            <person name="Shu S."/>
            <person name="Neupane R."/>
            <person name="Cipriano M."/>
            <person name="Mancuso J."/>
            <person name="Tu H."/>
            <person name="Salamov A."/>
            <person name="Lindquist E."/>
            <person name="Shapiro H."/>
            <person name="Lucas S."/>
            <person name="Grigoriev I.V."/>
            <person name="Cande W.Z."/>
            <person name="Fulton C."/>
            <person name="Rokhsar D.S."/>
            <person name="Dawson S.C."/>
        </authorList>
    </citation>
    <scope>NUCLEOTIDE SEQUENCE [LARGE SCALE GENOMIC DNA]</scope>
    <source>
        <strain evidence="9 10">NEG-M</strain>
    </source>
</reference>
<organism evidence="10">
    <name type="scientific">Naegleria gruberi</name>
    <name type="common">Amoeba</name>
    <dbReference type="NCBI Taxonomy" id="5762"/>
    <lineage>
        <taxon>Eukaryota</taxon>
        <taxon>Discoba</taxon>
        <taxon>Heterolobosea</taxon>
        <taxon>Tetramitia</taxon>
        <taxon>Eutetramitia</taxon>
        <taxon>Vahlkampfiidae</taxon>
        <taxon>Naegleria</taxon>
    </lineage>
</organism>
<dbReference type="Gene3D" id="1.10.8.870">
    <property type="entry name" value="Alpha-glycerophosphate oxidase, cap domain"/>
    <property type="match status" value="1"/>
</dbReference>
<feature type="domain" description="Alpha-glycerophosphate oxidase C-terminal" evidence="8">
    <location>
        <begin position="455"/>
        <end position="578"/>
    </location>
</feature>
<dbReference type="eggNOG" id="KOG0042">
    <property type="taxonomic scope" value="Eukaryota"/>
</dbReference>
<dbReference type="InterPro" id="IPR000447">
    <property type="entry name" value="G3P_DH_FAD-dep"/>
</dbReference>
<proteinExistence type="inferred from homology"/>
<evidence type="ECO:0000259" key="7">
    <source>
        <dbReference type="Pfam" id="PF01266"/>
    </source>
</evidence>
<dbReference type="SUPFAM" id="SSF51905">
    <property type="entry name" value="FAD/NAD(P)-binding domain"/>
    <property type="match status" value="1"/>
</dbReference>
<keyword evidence="5" id="KW-0274">FAD</keyword>
<dbReference type="OMA" id="GVMTIMN"/>
<dbReference type="Pfam" id="PF01266">
    <property type="entry name" value="DAO"/>
    <property type="match status" value="1"/>
</dbReference>
<dbReference type="PRINTS" id="PR01001">
    <property type="entry name" value="FADG3PDH"/>
</dbReference>
<evidence type="ECO:0000313" key="10">
    <source>
        <dbReference type="Proteomes" id="UP000006671"/>
    </source>
</evidence>
<gene>
    <name evidence="9" type="ORF">NAEGRDRAFT_29597</name>
</gene>
<dbReference type="InterPro" id="IPR036188">
    <property type="entry name" value="FAD/NAD-bd_sf"/>
</dbReference>
<keyword evidence="10" id="KW-1185">Reference proteome</keyword>
<dbReference type="InterPro" id="IPR038299">
    <property type="entry name" value="DAO_C_sf"/>
</dbReference>
<dbReference type="Gene3D" id="3.50.50.60">
    <property type="entry name" value="FAD/NAD(P)-binding domain"/>
    <property type="match status" value="1"/>
</dbReference>
<evidence type="ECO:0000256" key="1">
    <source>
        <dbReference type="ARBA" id="ARBA00001974"/>
    </source>
</evidence>
<keyword evidence="4" id="KW-0285">Flavoprotein</keyword>
<evidence type="ECO:0000256" key="3">
    <source>
        <dbReference type="ARBA" id="ARBA00013029"/>
    </source>
</evidence>
<dbReference type="SUPFAM" id="SSF54373">
    <property type="entry name" value="FAD-linked reductases, C-terminal domain"/>
    <property type="match status" value="1"/>
</dbReference>
<dbReference type="PANTHER" id="PTHR11985:SF15">
    <property type="entry name" value="GLYCEROL-3-PHOSPHATE DEHYDROGENASE, MITOCHONDRIAL"/>
    <property type="match status" value="1"/>
</dbReference>